<evidence type="ECO:0000313" key="1">
    <source>
        <dbReference type="EMBL" id="KVX03654.1"/>
    </source>
</evidence>
<organism evidence="1">
    <name type="scientific">Shewanella frigidimarina</name>
    <dbReference type="NCBI Taxonomy" id="56812"/>
    <lineage>
        <taxon>Bacteria</taxon>
        <taxon>Pseudomonadati</taxon>
        <taxon>Pseudomonadota</taxon>
        <taxon>Gammaproteobacteria</taxon>
        <taxon>Alteromonadales</taxon>
        <taxon>Shewanellaceae</taxon>
        <taxon>Shewanella</taxon>
    </lineage>
</organism>
<dbReference type="PANTHER" id="PTHR38013:SF1">
    <property type="entry name" value="GLYCOPROTEIN_POLYSACCHARIDE METABOLISM"/>
    <property type="match status" value="1"/>
</dbReference>
<dbReference type="PANTHER" id="PTHR38013">
    <property type="entry name" value="GLYCOPROTEIN/POLYSACCHARIDE METABOLISM"/>
    <property type="match status" value="1"/>
</dbReference>
<proteinExistence type="predicted"/>
<reference evidence="1 2" key="1">
    <citation type="submission" date="2016-01" db="EMBL/GenBank/DDBJ databases">
        <title>Draft genome of the antarctic isolate Shewanella frigidimarina Ag06-30.</title>
        <authorList>
            <person name="Parmeciano Di Noto G."/>
            <person name="Vazquez S."/>
            <person name="Mac Cormack W."/>
            <person name="Iriarte A."/>
            <person name="Quiroga C."/>
        </authorList>
    </citation>
    <scope>NUCLEOTIDE SEQUENCE [LARGE SCALE GENOMIC DNA]</scope>
    <source>
        <strain evidence="1 2">Ag06-30</strain>
    </source>
</reference>
<name>A0A119D0Y8_SHEFR</name>
<evidence type="ECO:0000313" key="2">
    <source>
        <dbReference type="Proteomes" id="UP000055702"/>
    </source>
</evidence>
<accession>A0A119D0Y8</accession>
<dbReference type="InterPro" id="IPR039366">
    <property type="entry name" value="Pilotin"/>
</dbReference>
<dbReference type="Proteomes" id="UP000055702">
    <property type="component" value="Unassembled WGS sequence"/>
</dbReference>
<sequence>MLIIKKGIQFAVVTLIAIMLNGCVTIEPEKPVIVNGYAGYIEKIALPQGCKINIALIDFNTPGAIISQKNFDIARAPVPFKFTLPAELVKSGVDYGVVAMITYQGNAIFQTYDKFRVINNGTYTTEVLMKRVK</sequence>
<dbReference type="RefSeq" id="WP_059744389.1">
    <property type="nucleotide sequence ID" value="NZ_JBOZOX010000012.1"/>
</dbReference>
<dbReference type="EMBL" id="LRDC01000001">
    <property type="protein sequence ID" value="KVX03654.1"/>
    <property type="molecule type" value="Genomic_DNA"/>
</dbReference>
<dbReference type="AlphaFoldDB" id="A0A119D0Y8"/>
<comment type="caution">
    <text evidence="1">The sequence shown here is derived from an EMBL/GenBank/DDBJ whole genome shotgun (WGS) entry which is preliminary data.</text>
</comment>
<dbReference type="Pfam" id="PF09619">
    <property type="entry name" value="YscW"/>
    <property type="match status" value="1"/>
</dbReference>
<dbReference type="InterPro" id="IPR053196">
    <property type="entry name" value="Lipoprotein_YbaY-like"/>
</dbReference>
<gene>
    <name evidence="1" type="ORF">AWJ07_03605</name>
</gene>
<protein>
    <submittedName>
        <fullName evidence="1">Chaperone for general secretion pathway YbaY</fullName>
    </submittedName>
</protein>